<sequence length="145" mass="15218">MQTPDEWLADFEAKVADLQQKATDFKQAVESSATTRTSPDGAISVTVAPNGALTGLALTDVALGGTGKALAEQIMALVVAARQSAADGVAQAFVPIGGAADVVQHIEVAPESTESIEDTKPRRRVVADEEDYSESTPVYKNNDSW</sequence>
<reference evidence="2" key="1">
    <citation type="submission" date="2023-02" db="EMBL/GenBank/DDBJ databases">
        <title>Actinokineospora globicatena NBRC 15670.</title>
        <authorList>
            <person name="Ichikawa N."/>
            <person name="Sato H."/>
            <person name="Tonouchi N."/>
        </authorList>
    </citation>
    <scope>NUCLEOTIDE SEQUENCE</scope>
    <source>
        <strain evidence="2">NBRC 15670</strain>
    </source>
</reference>
<keyword evidence="3" id="KW-1185">Reference proteome</keyword>
<evidence type="ECO:0000313" key="3">
    <source>
        <dbReference type="Proteomes" id="UP001165042"/>
    </source>
</evidence>
<dbReference type="RefSeq" id="WP_285610423.1">
    <property type="nucleotide sequence ID" value="NZ_BSSD01000003.1"/>
</dbReference>
<dbReference type="GO" id="GO:0003677">
    <property type="term" value="F:DNA binding"/>
    <property type="evidence" value="ECO:0007669"/>
    <property type="project" value="InterPro"/>
</dbReference>
<feature type="region of interest" description="Disordered" evidence="1">
    <location>
        <begin position="110"/>
        <end position="145"/>
    </location>
</feature>
<proteinExistence type="predicted"/>
<protein>
    <recommendedName>
        <fullName evidence="4">YbaB/EbfC DNA-binding family protein</fullName>
    </recommendedName>
</protein>
<gene>
    <name evidence="2" type="ORF">Aglo03_24070</name>
</gene>
<name>A0A9W6QI96_9PSEU</name>
<evidence type="ECO:0000313" key="2">
    <source>
        <dbReference type="EMBL" id="GLW91591.1"/>
    </source>
</evidence>
<organism evidence="2 3">
    <name type="scientific">Actinokineospora globicatena</name>
    <dbReference type="NCBI Taxonomy" id="103729"/>
    <lineage>
        <taxon>Bacteria</taxon>
        <taxon>Bacillati</taxon>
        <taxon>Actinomycetota</taxon>
        <taxon>Actinomycetes</taxon>
        <taxon>Pseudonocardiales</taxon>
        <taxon>Pseudonocardiaceae</taxon>
        <taxon>Actinokineospora</taxon>
    </lineage>
</organism>
<dbReference type="EMBL" id="BSSD01000003">
    <property type="protein sequence ID" value="GLW91591.1"/>
    <property type="molecule type" value="Genomic_DNA"/>
</dbReference>
<comment type="caution">
    <text evidence="2">The sequence shown here is derived from an EMBL/GenBank/DDBJ whole genome shotgun (WGS) entry which is preliminary data.</text>
</comment>
<accession>A0A9W6QI96</accession>
<dbReference type="InterPro" id="IPR004401">
    <property type="entry name" value="YbaB/EbfC"/>
</dbReference>
<dbReference type="InterPro" id="IPR036894">
    <property type="entry name" value="YbaB-like_sf"/>
</dbReference>
<dbReference type="AlphaFoldDB" id="A0A9W6QI96"/>
<feature type="compositionally biased region" description="Polar residues" evidence="1">
    <location>
        <begin position="134"/>
        <end position="145"/>
    </location>
</feature>
<evidence type="ECO:0000256" key="1">
    <source>
        <dbReference type="SAM" id="MobiDB-lite"/>
    </source>
</evidence>
<dbReference type="Pfam" id="PF02575">
    <property type="entry name" value="YbaB_DNA_bd"/>
    <property type="match status" value="1"/>
</dbReference>
<dbReference type="Gene3D" id="3.30.1310.10">
    <property type="entry name" value="Nucleoid-associated protein YbaB-like domain"/>
    <property type="match status" value="1"/>
</dbReference>
<evidence type="ECO:0008006" key="4">
    <source>
        <dbReference type="Google" id="ProtNLM"/>
    </source>
</evidence>
<dbReference type="Proteomes" id="UP001165042">
    <property type="component" value="Unassembled WGS sequence"/>
</dbReference>